<feature type="region of interest" description="Disordered" evidence="1">
    <location>
        <begin position="311"/>
        <end position="340"/>
    </location>
</feature>
<proteinExistence type="predicted"/>
<dbReference type="Proteomes" id="UP000265515">
    <property type="component" value="Unassembled WGS sequence"/>
</dbReference>
<feature type="compositionally biased region" description="Acidic residues" evidence="1">
    <location>
        <begin position="312"/>
        <end position="323"/>
    </location>
</feature>
<evidence type="ECO:0000313" key="2">
    <source>
        <dbReference type="EMBL" id="GBG90820.1"/>
    </source>
</evidence>
<feature type="compositionally biased region" description="Low complexity" evidence="1">
    <location>
        <begin position="236"/>
        <end position="245"/>
    </location>
</feature>
<organism evidence="2 3">
    <name type="scientific">Chara braunii</name>
    <name type="common">Braun's stonewort</name>
    <dbReference type="NCBI Taxonomy" id="69332"/>
    <lineage>
        <taxon>Eukaryota</taxon>
        <taxon>Viridiplantae</taxon>
        <taxon>Streptophyta</taxon>
        <taxon>Charophyceae</taxon>
        <taxon>Charales</taxon>
        <taxon>Characeae</taxon>
        <taxon>Chara</taxon>
    </lineage>
</organism>
<comment type="caution">
    <text evidence="2">The sequence shown here is derived from an EMBL/GenBank/DDBJ whole genome shotgun (WGS) entry which is preliminary data.</text>
</comment>
<dbReference type="EMBL" id="BFEA01000844">
    <property type="protein sequence ID" value="GBG90820.1"/>
    <property type="molecule type" value="Genomic_DNA"/>
</dbReference>
<name>A0A388M8E1_CHABU</name>
<dbReference type="Gramene" id="GBG90820">
    <property type="protein sequence ID" value="GBG90820"/>
    <property type="gene ID" value="CBR_g51325"/>
</dbReference>
<evidence type="ECO:0000313" key="3">
    <source>
        <dbReference type="Proteomes" id="UP000265515"/>
    </source>
</evidence>
<accession>A0A388M8E1</accession>
<feature type="region of interest" description="Disordered" evidence="1">
    <location>
        <begin position="66"/>
        <end position="106"/>
    </location>
</feature>
<keyword evidence="3" id="KW-1185">Reference proteome</keyword>
<sequence length="340" mass="38411">MPRLVWLPSFEHRVAVAMVKASGCYIQGHRFDTIRCIPSNPIRSLVAEIGKSVAAVCQYVENEHQKKASKERKKAEKKEAEEREKVERAAAELTKKKEEGKARKEADRIEEMNKNLDIKVAVRVGELWEDVREDLRQEIREAIGKLFVAVTRGKQKKIQPAVSASDNSGSSSETEEPSTRTRNLCITEKRKRGEEPVFEDSPPTELPPKRTPRKTGKPVNLTFKLTRSRAKEKMKTVTPTPKKTPASIHKKKIPTSIGMVARLKLEKQFMHELKNLDALVLQNVCSDEGIPYNGKFEAVFDIAAHHIKLAYDTDDEDEAETSQEAETKETTEGDGKPEVE</sequence>
<gene>
    <name evidence="2" type="ORF">CBR_g51325</name>
</gene>
<protein>
    <submittedName>
        <fullName evidence="2">Uncharacterized protein</fullName>
    </submittedName>
</protein>
<dbReference type="AlphaFoldDB" id="A0A388M8E1"/>
<reference evidence="2 3" key="1">
    <citation type="journal article" date="2018" name="Cell">
        <title>The Chara Genome: Secondary Complexity and Implications for Plant Terrestrialization.</title>
        <authorList>
            <person name="Nishiyama T."/>
            <person name="Sakayama H."/>
            <person name="Vries J.D."/>
            <person name="Buschmann H."/>
            <person name="Saint-Marcoux D."/>
            <person name="Ullrich K.K."/>
            <person name="Haas F.B."/>
            <person name="Vanderstraeten L."/>
            <person name="Becker D."/>
            <person name="Lang D."/>
            <person name="Vosolsobe S."/>
            <person name="Rombauts S."/>
            <person name="Wilhelmsson P.K.I."/>
            <person name="Janitza P."/>
            <person name="Kern R."/>
            <person name="Heyl A."/>
            <person name="Rumpler F."/>
            <person name="Villalobos L.I.A.C."/>
            <person name="Clay J.M."/>
            <person name="Skokan R."/>
            <person name="Toyoda A."/>
            <person name="Suzuki Y."/>
            <person name="Kagoshima H."/>
            <person name="Schijlen E."/>
            <person name="Tajeshwar N."/>
            <person name="Catarino B."/>
            <person name="Hetherington A.J."/>
            <person name="Saltykova A."/>
            <person name="Bonnot C."/>
            <person name="Breuninger H."/>
            <person name="Symeonidi A."/>
            <person name="Radhakrishnan G.V."/>
            <person name="Van Nieuwerburgh F."/>
            <person name="Deforce D."/>
            <person name="Chang C."/>
            <person name="Karol K.G."/>
            <person name="Hedrich R."/>
            <person name="Ulvskov P."/>
            <person name="Glockner G."/>
            <person name="Delwiche C.F."/>
            <person name="Petrasek J."/>
            <person name="Van de Peer Y."/>
            <person name="Friml J."/>
            <person name="Beilby M."/>
            <person name="Dolan L."/>
            <person name="Kohara Y."/>
            <person name="Sugano S."/>
            <person name="Fujiyama A."/>
            <person name="Delaux P.-M."/>
            <person name="Quint M."/>
            <person name="TheiBen G."/>
            <person name="Hagemann M."/>
            <person name="Harholt J."/>
            <person name="Dunand C."/>
            <person name="Zachgo S."/>
            <person name="Langdale J."/>
            <person name="Maumus F."/>
            <person name="Straeten D.V.D."/>
            <person name="Gould S.B."/>
            <person name="Rensing S.A."/>
        </authorList>
    </citation>
    <scope>NUCLEOTIDE SEQUENCE [LARGE SCALE GENOMIC DNA]</scope>
    <source>
        <strain evidence="2 3">S276</strain>
    </source>
</reference>
<evidence type="ECO:0000256" key="1">
    <source>
        <dbReference type="SAM" id="MobiDB-lite"/>
    </source>
</evidence>
<feature type="compositionally biased region" description="Low complexity" evidence="1">
    <location>
        <begin position="163"/>
        <end position="172"/>
    </location>
</feature>
<feature type="region of interest" description="Disordered" evidence="1">
    <location>
        <begin position="154"/>
        <end position="249"/>
    </location>
</feature>
<feature type="compositionally biased region" description="Basic and acidic residues" evidence="1">
    <location>
        <begin position="325"/>
        <end position="340"/>
    </location>
</feature>